<feature type="compositionally biased region" description="Polar residues" evidence="3">
    <location>
        <begin position="51"/>
        <end position="67"/>
    </location>
</feature>
<accession>A0A8R2LUQ6</accession>
<dbReference type="GO" id="GO:0005794">
    <property type="term" value="C:Golgi apparatus"/>
    <property type="evidence" value="ECO:0007669"/>
    <property type="project" value="InterPro"/>
</dbReference>
<protein>
    <recommendedName>
        <fullName evidence="4">Golgin subfamily A conserved domain-containing protein</fullName>
    </recommendedName>
</protein>
<dbReference type="AlphaFoldDB" id="A0A8R2LUQ6"/>
<feature type="coiled-coil region" evidence="2">
    <location>
        <begin position="613"/>
        <end position="640"/>
    </location>
</feature>
<reference evidence="5" key="2">
    <citation type="submission" date="2022-06" db="UniProtKB">
        <authorList>
            <consortium name="EnsemblMetazoa"/>
        </authorList>
    </citation>
    <scope>IDENTIFICATION</scope>
    <source>
        <strain evidence="5">p50T (Dazao)</strain>
    </source>
</reference>
<feature type="region of interest" description="Disordered" evidence="3">
    <location>
        <begin position="218"/>
        <end position="240"/>
    </location>
</feature>
<feature type="compositionally biased region" description="Polar residues" evidence="3">
    <location>
        <begin position="22"/>
        <end position="43"/>
    </location>
</feature>
<dbReference type="GeneID" id="101745577"/>
<evidence type="ECO:0000256" key="1">
    <source>
        <dbReference type="ARBA" id="ARBA00023054"/>
    </source>
</evidence>
<dbReference type="InterPro" id="IPR043976">
    <property type="entry name" value="GOLGA_cons_dom"/>
</dbReference>
<evidence type="ECO:0000256" key="3">
    <source>
        <dbReference type="SAM" id="MobiDB-lite"/>
    </source>
</evidence>
<dbReference type="Gene3D" id="1.10.287.1490">
    <property type="match status" value="1"/>
</dbReference>
<feature type="coiled-coil region" evidence="2">
    <location>
        <begin position="550"/>
        <end position="584"/>
    </location>
</feature>
<keyword evidence="1 2" id="KW-0175">Coiled coil</keyword>
<evidence type="ECO:0000259" key="4">
    <source>
        <dbReference type="Pfam" id="PF15070"/>
    </source>
</evidence>
<dbReference type="Proteomes" id="UP000005204">
    <property type="component" value="Unassembled WGS sequence"/>
</dbReference>
<proteinExistence type="predicted"/>
<feature type="compositionally biased region" description="Basic and acidic residues" evidence="3">
    <location>
        <begin position="1"/>
        <end position="21"/>
    </location>
</feature>
<keyword evidence="6" id="KW-1185">Reference proteome</keyword>
<feature type="coiled-coil region" evidence="2">
    <location>
        <begin position="397"/>
        <end position="494"/>
    </location>
</feature>
<dbReference type="EnsemblMetazoa" id="XM_038010611.1">
    <property type="protein sequence ID" value="XP_037866539.1"/>
    <property type="gene ID" value="LOC101745577"/>
</dbReference>
<sequence length="697" mass="80413">MDARAAKLELARKKLREHQEQKLGNVQKETCLKTNDQNHSPPQLASEVNDFDSSPQQKQKNSENNNILEENYDNKLLENTLSATEILICNERKLETQVSELQSKLSELEQKYTDAVKLINQSNQSFHNLQNETKTLQNNSLLLTNELLIKDNKIQELEKSNSSLSDEINNLQEQLEFTKTMLTAKETENSSLNSQLFNLQNQLDSTQLQLQQLTNGAYASTSDGRNTNVESNESLKQKNSSLEQQLKTLQKEKDNIHTHYQHYVIELNEHLKNMVSQNESLAGEVERLSNRETSLVDQISDLEIRLQNYSSYRTQVTETSTSRNNNSDDFKELQNKYEETSKKLCELSNKYEQLETLNNENIAKIKDLEKNKDSEAKLEEISLSKLNADIASDKIAAQKATEQNKILKQDMQNLEDAFVKMSKDKLELTEKLSAEKFLNRELTIKLADAEEKAKDMLIKLKAKDSEMIRLQSSYREMEINLRNAAKSNESANDDISNEISECEKPLDSKIDCLRTDDTEICLNQNDVCKHEVLVDNGKKPDILIAKDDAMKKLQERFLKIMNDVADLSDEKHRLEHIILQLQNETDTICEYVALYQQQRSLLKRRDEERSIQLNMFETECSKLKRQLEELTAILVKLSEDEDISSCLQKHSKNIEIEQIMKLLTNLNNNSLIDPMKKSIDFKDFYPCSCCSGKLMEI</sequence>
<feature type="domain" description="Golgin subfamily A conserved" evidence="4">
    <location>
        <begin position="242"/>
        <end position="473"/>
    </location>
</feature>
<evidence type="ECO:0000313" key="5">
    <source>
        <dbReference type="EnsemblMetazoa" id="XP_037866539.1"/>
    </source>
</evidence>
<dbReference type="SMR" id="A0A8R2LUQ6"/>
<feature type="domain" description="Golgin subfamily A conserved" evidence="4">
    <location>
        <begin position="476"/>
        <end position="640"/>
    </location>
</feature>
<organism evidence="5 6">
    <name type="scientific">Bombyx mori</name>
    <name type="common">Silk moth</name>
    <dbReference type="NCBI Taxonomy" id="7091"/>
    <lineage>
        <taxon>Eukaryota</taxon>
        <taxon>Metazoa</taxon>
        <taxon>Ecdysozoa</taxon>
        <taxon>Arthropoda</taxon>
        <taxon>Hexapoda</taxon>
        <taxon>Insecta</taxon>
        <taxon>Pterygota</taxon>
        <taxon>Neoptera</taxon>
        <taxon>Endopterygota</taxon>
        <taxon>Lepidoptera</taxon>
        <taxon>Glossata</taxon>
        <taxon>Ditrysia</taxon>
        <taxon>Bombycoidea</taxon>
        <taxon>Bombycidae</taxon>
        <taxon>Bombycinae</taxon>
        <taxon>Bombyx</taxon>
    </lineage>
</organism>
<dbReference type="PANTHER" id="PTHR10881">
    <property type="entry name" value="GOLGIN SUBFAMILY A MEMBER-RELATED"/>
    <property type="match status" value="1"/>
</dbReference>
<evidence type="ECO:0000256" key="2">
    <source>
        <dbReference type="SAM" id="Coils"/>
    </source>
</evidence>
<dbReference type="KEGG" id="bmor:101745577"/>
<dbReference type="InterPro" id="IPR024858">
    <property type="entry name" value="GOLGA"/>
</dbReference>
<dbReference type="RefSeq" id="XP_037866539.1">
    <property type="nucleotide sequence ID" value="XM_038010611.2"/>
</dbReference>
<evidence type="ECO:0000313" key="6">
    <source>
        <dbReference type="Proteomes" id="UP000005204"/>
    </source>
</evidence>
<feature type="region of interest" description="Disordered" evidence="3">
    <location>
        <begin position="1"/>
        <end position="67"/>
    </location>
</feature>
<name>A0A8R2LUQ6_BOMMO</name>
<reference evidence="6" key="1">
    <citation type="journal article" date="2008" name="Insect Biochem. Mol. Biol.">
        <title>The genome of a lepidopteran model insect, the silkworm Bombyx mori.</title>
        <authorList>
            <consortium name="International Silkworm Genome Consortium"/>
        </authorList>
    </citation>
    <scope>NUCLEOTIDE SEQUENCE [LARGE SCALE GENOMIC DNA]</scope>
    <source>
        <strain evidence="6">p50T</strain>
    </source>
</reference>
<dbReference type="PANTHER" id="PTHR10881:SF46">
    <property type="entry name" value="GOLGIN SUBFAMILY A MEMBER 2"/>
    <property type="match status" value="1"/>
</dbReference>
<dbReference type="Pfam" id="PF15070">
    <property type="entry name" value="GOLGA2L5"/>
    <property type="match status" value="2"/>
</dbReference>